<dbReference type="GO" id="GO:0006139">
    <property type="term" value="P:nucleobase-containing compound metabolic process"/>
    <property type="evidence" value="ECO:0007669"/>
    <property type="project" value="InterPro"/>
</dbReference>
<dbReference type="SMART" id="SM00341">
    <property type="entry name" value="HRDC"/>
    <property type="match status" value="1"/>
</dbReference>
<dbReference type="Proteomes" id="UP000293995">
    <property type="component" value="Chromosome"/>
</dbReference>
<dbReference type="GO" id="GO:0008408">
    <property type="term" value="F:3'-5' exonuclease activity"/>
    <property type="evidence" value="ECO:0007669"/>
    <property type="project" value="InterPro"/>
</dbReference>
<dbReference type="AlphaFoldDB" id="A0A4P6EJ49"/>
<dbReference type="RefSeq" id="WP_129392461.1">
    <property type="nucleotide sequence ID" value="NZ_CP035494.1"/>
</dbReference>
<dbReference type="Pfam" id="PF18305">
    <property type="entry name" value="DNA_pol_A_exoN"/>
    <property type="match status" value="1"/>
</dbReference>
<gene>
    <name evidence="2" type="ORF">ET475_15810</name>
</gene>
<organism evidence="2 3">
    <name type="scientific">Microbacterium protaetiae</name>
    <dbReference type="NCBI Taxonomy" id="2509458"/>
    <lineage>
        <taxon>Bacteria</taxon>
        <taxon>Bacillati</taxon>
        <taxon>Actinomycetota</taxon>
        <taxon>Actinomycetes</taxon>
        <taxon>Micrococcales</taxon>
        <taxon>Microbacteriaceae</taxon>
        <taxon>Microbacterium</taxon>
    </lineage>
</organism>
<dbReference type="InterPro" id="IPR010997">
    <property type="entry name" value="HRDC-like_sf"/>
</dbReference>
<feature type="domain" description="HRDC" evidence="1">
    <location>
        <begin position="209"/>
        <end position="289"/>
    </location>
</feature>
<dbReference type="OrthoDB" id="144122at2"/>
<dbReference type="EMBL" id="CP035494">
    <property type="protein sequence ID" value="QAY61299.1"/>
    <property type="molecule type" value="Genomic_DNA"/>
</dbReference>
<dbReference type="InterPro" id="IPR012337">
    <property type="entry name" value="RNaseH-like_sf"/>
</dbReference>
<dbReference type="SUPFAM" id="SSF53098">
    <property type="entry name" value="Ribonuclease H-like"/>
    <property type="match status" value="1"/>
</dbReference>
<evidence type="ECO:0000313" key="2">
    <source>
        <dbReference type="EMBL" id="QAY61299.1"/>
    </source>
</evidence>
<dbReference type="InterPro" id="IPR051086">
    <property type="entry name" value="RNase_D-like"/>
</dbReference>
<dbReference type="PANTHER" id="PTHR47649">
    <property type="entry name" value="RIBONUCLEASE D"/>
    <property type="match status" value="1"/>
</dbReference>
<dbReference type="GO" id="GO:0003676">
    <property type="term" value="F:nucleic acid binding"/>
    <property type="evidence" value="ECO:0007669"/>
    <property type="project" value="InterPro"/>
</dbReference>
<sequence length="398" mass="43767">MTDYEVLSDATSLRKASDALAAGTGPVGVDVERASGYRYSQRAYLVQVFRRDAGVFLFDPPAIGDFAPLQAAIGHEEWVLHAASQDLPSLRELQLMPPKIFDTELAARLLGHAHVGLGAVVEDTLGITLAKEHSAADWSTRPLPQPWLEYAALDVEYLIDARDALEAELADAHKTDFALQEFAAELARPPKPPREEPWRRLGGLHSVRGRRAFAIARELWTAREEYAREQDVSPGRLVPDRSLVAAVRADPHSKGELAALKEFTGRASRSQLDRWWNAIERGRAASDLPLERVPGEGLPPVRAWKDRNPDADRRIKIARPAVAERAEQLQMPTENLLTPESLRRVAWEPPASATAEGIGTALERLGARPWQIAQTAQIIADAFVASVQVDEEPSPAAS</sequence>
<evidence type="ECO:0000313" key="3">
    <source>
        <dbReference type="Proteomes" id="UP000293995"/>
    </source>
</evidence>
<dbReference type="InterPro" id="IPR002562">
    <property type="entry name" value="3'-5'_exonuclease_dom"/>
</dbReference>
<proteinExistence type="predicted"/>
<dbReference type="KEGG" id="mprt:ET475_15810"/>
<dbReference type="SMART" id="SM00474">
    <property type="entry name" value="35EXOc"/>
    <property type="match status" value="1"/>
</dbReference>
<name>A0A4P6EJ49_9MICO</name>
<reference evidence="2 3" key="1">
    <citation type="submission" date="2019-01" db="EMBL/GenBank/DDBJ databases">
        <title>Genome sequencing of strain DFW100M-13.</title>
        <authorList>
            <person name="Heo J."/>
            <person name="Kim S.-J."/>
            <person name="Kim J.-S."/>
            <person name="Hong S.-B."/>
            <person name="Kwon S.-W."/>
        </authorList>
    </citation>
    <scope>NUCLEOTIDE SEQUENCE [LARGE SCALE GENOMIC DNA]</scope>
    <source>
        <strain evidence="2 3">DFW100M-13</strain>
    </source>
</reference>
<dbReference type="InterPro" id="IPR002121">
    <property type="entry name" value="HRDC_dom"/>
</dbReference>
<dbReference type="Pfam" id="PF00570">
    <property type="entry name" value="HRDC"/>
    <property type="match status" value="1"/>
</dbReference>
<dbReference type="PROSITE" id="PS50967">
    <property type="entry name" value="HRDC"/>
    <property type="match status" value="1"/>
</dbReference>
<protein>
    <submittedName>
        <fullName evidence="2">Ribonuclease D</fullName>
    </submittedName>
</protein>
<dbReference type="InterPro" id="IPR044876">
    <property type="entry name" value="HRDC_dom_sf"/>
</dbReference>
<dbReference type="Pfam" id="PF01612">
    <property type="entry name" value="DNA_pol_A_exo1"/>
    <property type="match status" value="1"/>
</dbReference>
<dbReference type="Gene3D" id="1.10.150.80">
    <property type="entry name" value="HRDC domain"/>
    <property type="match status" value="2"/>
</dbReference>
<dbReference type="InterPro" id="IPR041605">
    <property type="entry name" value="Exo_C"/>
</dbReference>
<dbReference type="InterPro" id="IPR036397">
    <property type="entry name" value="RNaseH_sf"/>
</dbReference>
<evidence type="ECO:0000259" key="1">
    <source>
        <dbReference type="PROSITE" id="PS50967"/>
    </source>
</evidence>
<dbReference type="PANTHER" id="PTHR47649:SF1">
    <property type="entry name" value="RIBONUCLEASE D"/>
    <property type="match status" value="1"/>
</dbReference>
<dbReference type="Gene3D" id="3.30.420.10">
    <property type="entry name" value="Ribonuclease H-like superfamily/Ribonuclease H"/>
    <property type="match status" value="1"/>
</dbReference>
<dbReference type="GO" id="GO:0000166">
    <property type="term" value="F:nucleotide binding"/>
    <property type="evidence" value="ECO:0007669"/>
    <property type="project" value="InterPro"/>
</dbReference>
<dbReference type="SUPFAM" id="SSF47819">
    <property type="entry name" value="HRDC-like"/>
    <property type="match status" value="1"/>
</dbReference>
<keyword evidence="3" id="KW-1185">Reference proteome</keyword>
<accession>A0A4P6EJ49</accession>
<dbReference type="CDD" id="cd06142">
    <property type="entry name" value="RNaseD_exo"/>
    <property type="match status" value="1"/>
</dbReference>